<protein>
    <submittedName>
        <fullName evidence="1">Predicted DNA-binding protein, MmcQ/YjbR family</fullName>
    </submittedName>
</protein>
<dbReference type="InterPro" id="IPR038056">
    <property type="entry name" value="YjbR-like_sf"/>
</dbReference>
<gene>
    <name evidence="1" type="ORF">SAMN04487940_102101</name>
</gene>
<reference evidence="1 2" key="1">
    <citation type="submission" date="2016-10" db="EMBL/GenBank/DDBJ databases">
        <authorList>
            <person name="Varghese N."/>
            <person name="Submissions S."/>
        </authorList>
    </citation>
    <scope>NUCLEOTIDE SEQUENCE [LARGE SCALE GENOMIC DNA]</scope>
    <source>
        <strain evidence="1 2">FF3</strain>
    </source>
</reference>
<dbReference type="Proteomes" id="UP000182932">
    <property type="component" value="Unassembled WGS sequence"/>
</dbReference>
<evidence type="ECO:0000313" key="2">
    <source>
        <dbReference type="Proteomes" id="UP000182932"/>
    </source>
</evidence>
<comment type="caution">
    <text evidence="1">The sequence shown here is derived from an EMBL/GenBank/DDBJ whole genome shotgun (WGS) entry which is preliminary data.</text>
</comment>
<dbReference type="AlphaFoldDB" id="A0A975W7L9"/>
<sequence>MGAMSREMVNAICAAMPGAEVSDPWGGGHDAWKVGGKMFACVGALGGGVSVKTADVESASALIEIGRAVKAPYFHRSWVQVPFDRLDPKDITNEELRERLVASYRIVRAKLPKKVQAGLDPAE</sequence>
<dbReference type="SUPFAM" id="SSF142906">
    <property type="entry name" value="YjbR-like"/>
    <property type="match status" value="1"/>
</dbReference>
<dbReference type="InterPro" id="IPR058532">
    <property type="entry name" value="YjbR/MT2646/Rv2570-like"/>
</dbReference>
<dbReference type="Gene3D" id="3.90.1150.30">
    <property type="match status" value="1"/>
</dbReference>
<dbReference type="GO" id="GO:0003677">
    <property type="term" value="F:DNA binding"/>
    <property type="evidence" value="ECO:0007669"/>
    <property type="project" value="UniProtKB-KW"/>
</dbReference>
<dbReference type="Pfam" id="PF04237">
    <property type="entry name" value="YjbR"/>
    <property type="match status" value="1"/>
</dbReference>
<evidence type="ECO:0000313" key="1">
    <source>
        <dbReference type="EMBL" id="SEI81069.1"/>
    </source>
</evidence>
<organism evidence="1 2">
    <name type="scientific">Marinovum algicola</name>
    <dbReference type="NCBI Taxonomy" id="42444"/>
    <lineage>
        <taxon>Bacteria</taxon>
        <taxon>Pseudomonadati</taxon>
        <taxon>Pseudomonadota</taxon>
        <taxon>Alphaproteobacteria</taxon>
        <taxon>Rhodobacterales</taxon>
        <taxon>Roseobacteraceae</taxon>
        <taxon>Marinovum</taxon>
    </lineage>
</organism>
<keyword evidence="1" id="KW-0238">DNA-binding</keyword>
<proteinExistence type="predicted"/>
<name>A0A975W7L9_9RHOB</name>
<keyword evidence="2" id="KW-1185">Reference proteome</keyword>
<accession>A0A975W7L9</accession>
<dbReference type="EMBL" id="FNYY01000002">
    <property type="protein sequence ID" value="SEI81069.1"/>
    <property type="molecule type" value="Genomic_DNA"/>
</dbReference>